<evidence type="ECO:0000313" key="1">
    <source>
        <dbReference type="EMBL" id="KAJ0181643.1"/>
    </source>
</evidence>
<dbReference type="Proteomes" id="UP000824533">
    <property type="component" value="Linkage Group LG04"/>
</dbReference>
<gene>
    <name evidence="1" type="ORF">K1T71_002365</name>
</gene>
<sequence length="2428" mass="281971">MSFITKRERVFNEYDLFDLPARNEGKLKAYASCTDARAWSHFCSDKTEHLVEIIKRNNDTCRPKYVPTDVIVNTLMVAKNAEIARLKQRIGEFEQMLAAYDQLELTCDQKCEIANAHAAIKAANKELDDLYLDLDLSGFTEGIDSEAFETGKSRGDEWSFDIDPPRKMETKSNQIDLPCPCDASTLAIDPRIDEMQETIIAKDARLSAMQNTIAVMENDVCEPYCIYAHIYTALEKIFATLCQNDKYKQYLGLLIAGKDTRCIDLKGKILFKLKVLEKFSLALIAPCSQDLNLSNQDCSCYRAEIVTHIETTFALTSAESKKPRLDDKRAQLVADIMENEEMKEILSKESLNGKHEKENIDNGFVIDNYCINAENLKRLKILQENFDDLMTCYESVKHEKECLQMKYNKYEELERELESLRRQLMEYNSLWNEKEHYKKRSIDLDSLKEKYLVLSEETSNLEVQLKAEAEINNIKSSAIEDLRSENVLLEKKLNDTVIVFEREKNALQCKLKESECKIMCQEQQINSLSLQIDRLLEQDQNKGFINERELDTIVLYDEIESLKEQIRNLKDALICNEEEKQQLQDEFRNNLQLINKLKLEIEDWKSTNEKTLQRNEHLEKYTESFQDEVHRLVEENRILSQDLEEKSTAIGNLINVINGKSQEVQRVTDELDKKNTENLELYRQLHNLRETYNSSFTSLENEKNQTIKSLQLARQESQELLDKVKDYNDMVNKQKDLTKSLDMQAENYDELKTMFSSSIEENKNLENHNAILKQEMQRLREINNYAVTNINSLKEEKNQYQQSLELSRKESEILETKLIKFEDLSKQFHDLQKAHNKLSEEKLRLENELDVTSFELETAINSVQLSRKESEELLDKLHKSDYMKQELNKLNKAYHKISIENQNMQKELIDKKKEVENLLDAINKLKIQNDVLLQKSEDTSKLTSELAQFKIDYNELLSEKAIVQTEYLNMNDQINNLNYMLENKREENRELIAQIKTLEEKQVIAHNNISFLQKENMAVHNTLDVIQTESLELINKLKYYDTLENEFNTLKRAHDEIKIEKEKLQIELDVQVTNLKRIENENYDLNSQSQNLITHSEDLEQALIKARTELITKTEPIKESYSDLIKQITEFRNEKTINQNKIRNLMDKIDELENVIANLSEEVLARNGKIVILENHINELEDEIRSLHATLENIMDTSEQIKDNSYQKIDQSLKKMEAHHSRAAHNIQMELAKLSNENKLLEEELSTSKIITEKSSEERNNYWLQIINLQNEREIIVTDIKQLELKAVGDSSLSPNNCSIEEILNSIDRIQKSLETYSNKSVSLEQTLVKVQTSSQLLLSKADEAKKIIEQKKIKIISEKEEAIKQKINMEKQLFELKERLEKQISNDQDIIKDLEAEIQNQKLIIDKINHSRQSYISKLDKDMQALQDLYQNSIRKVKELQEQVQCMSDEKNDQLNIITKANYDLEEKSKEISILQRELEQLKLKPNNNIGTQVLLPEIKQNMGSQTDKEIYSGYDNTYNDINLTNDDKIKRNNELNNLLNDKKNYDVIPKPQSINEVQVLAANVEPSFDYVRNSYKKYKLKQLSPCNVEYYSISCLSENTESHQSPTFSKMSDPLYRESPEITTQKTDDADVSNPTFNFVDIYNKHSMHTNSSKFIEYETKSSIQLNNCFNETNRTSENVRKHSFNNHPNEASFDSTSHMSADKDLFVIYRDSVSNNSYSNKTYKDNVSWSINEQSQTFIKNQTIDSAGKNQISKRQSKKNDEVNVESSISLKDGDINCFYSKPKLNINMPRIETESPLVITTSDEDIKPLLSSTLSLYSPTNYHSTSDTNIKLKKNVTNIPVASLPTVSNENIENKLKIYSNSNIINPHTVKRKYLNKSVDVKNTKTNEINQDKAKNDIITIQEKKIKSRVSVKHQKDHSSSQHQLLRVGAGVLHVKSNKNPPKHKLNDNKLYTPGSFGLDFILDTVERETDPNSTKTYDILKNLRKTRSDELFDHVSIREKSNSSLLRLSPSKMSSTEYRIQSSVSAGKSSNETQAKSFVEQSVMVKIDTSEDYEKKIQNLTKALENIEKDYKKRIEAIKTQYDNNIKCIINEHNQGVNSIQSLHEETLQDIIKVHENEVENLRTMSIEAMRKADKLEKENKTLKSKIQNSSSFCLDAEPVRMSTPELKRRRKLRDSKTLTKTDVEAFNFKPKSRFLGPCTCSVDVNISDTIRNIFEQVDVEQRKMAEHTYLKYIANKMLTSNVDTLDAQELSFLHLKVCRAWKMKLTKEEALQKRIDSLENDLMHKQRHAQQHIAELDRKVAEERRRLQEVREAVCRSSPPDSRTMSPEPTYRVPPPPPPTADKHCRCDDAACTIDMSERRSAGDLPQASGTGLRPKRTRAETNRAVLANMDVEQRREKKLYTDELPTRLRKSHDRPSRPHKK</sequence>
<name>A0ACC1DCI0_9NEOP</name>
<proteinExistence type="predicted"/>
<keyword evidence="2" id="KW-1185">Reference proteome</keyword>
<reference evidence="1 2" key="1">
    <citation type="journal article" date="2021" name="Front. Genet.">
        <title>Chromosome-Level Genome Assembly Reveals Significant Gene Expansion in the Toll and IMD Signaling Pathways of Dendrolimus kikuchii.</title>
        <authorList>
            <person name="Zhou J."/>
            <person name="Wu P."/>
            <person name="Xiong Z."/>
            <person name="Liu N."/>
            <person name="Zhao N."/>
            <person name="Ji M."/>
            <person name="Qiu Y."/>
            <person name="Yang B."/>
        </authorList>
    </citation>
    <scope>NUCLEOTIDE SEQUENCE [LARGE SCALE GENOMIC DNA]</scope>
    <source>
        <strain evidence="1">Ann1</strain>
    </source>
</reference>
<dbReference type="EMBL" id="CM034390">
    <property type="protein sequence ID" value="KAJ0181643.1"/>
    <property type="molecule type" value="Genomic_DNA"/>
</dbReference>
<accession>A0ACC1DCI0</accession>
<comment type="caution">
    <text evidence="1">The sequence shown here is derived from an EMBL/GenBank/DDBJ whole genome shotgun (WGS) entry which is preliminary data.</text>
</comment>
<organism evidence="1 2">
    <name type="scientific">Dendrolimus kikuchii</name>
    <dbReference type="NCBI Taxonomy" id="765133"/>
    <lineage>
        <taxon>Eukaryota</taxon>
        <taxon>Metazoa</taxon>
        <taxon>Ecdysozoa</taxon>
        <taxon>Arthropoda</taxon>
        <taxon>Hexapoda</taxon>
        <taxon>Insecta</taxon>
        <taxon>Pterygota</taxon>
        <taxon>Neoptera</taxon>
        <taxon>Endopterygota</taxon>
        <taxon>Lepidoptera</taxon>
        <taxon>Glossata</taxon>
        <taxon>Ditrysia</taxon>
        <taxon>Bombycoidea</taxon>
        <taxon>Lasiocampidae</taxon>
        <taxon>Dendrolimus</taxon>
    </lineage>
</organism>
<protein>
    <submittedName>
        <fullName evidence="1">Uncharacterized protein</fullName>
    </submittedName>
</protein>
<evidence type="ECO:0000313" key="2">
    <source>
        <dbReference type="Proteomes" id="UP000824533"/>
    </source>
</evidence>